<evidence type="ECO:0000313" key="1">
    <source>
        <dbReference type="EMBL" id="SEO94376.1"/>
    </source>
</evidence>
<organism evidence="1 2">
    <name type="scientific">Halogranum amylolyticum</name>
    <dbReference type="NCBI Taxonomy" id="660520"/>
    <lineage>
        <taxon>Archaea</taxon>
        <taxon>Methanobacteriati</taxon>
        <taxon>Methanobacteriota</taxon>
        <taxon>Stenosarchaea group</taxon>
        <taxon>Halobacteria</taxon>
        <taxon>Halobacteriales</taxon>
        <taxon>Haloferacaceae</taxon>
    </lineage>
</organism>
<protein>
    <submittedName>
        <fullName evidence="1">Uncharacterized protein, contains GYD domain</fullName>
    </submittedName>
</protein>
<sequence length="95" mass="10571">MSTYTALVDVADANVQNVQEFASVWGDIRQDIEGCGGELQDAYAILGEHDFLVLFEAEDQQAALQIALSMERYGLDTQTMEIIPVERFGELVEDI</sequence>
<evidence type="ECO:0000313" key="2">
    <source>
        <dbReference type="Proteomes" id="UP000199126"/>
    </source>
</evidence>
<dbReference type="EMBL" id="FODV01000008">
    <property type="protein sequence ID" value="SEO94376.1"/>
    <property type="molecule type" value="Genomic_DNA"/>
</dbReference>
<dbReference type="RefSeq" id="WP_089825566.1">
    <property type="nucleotide sequence ID" value="NZ_FODV01000008.1"/>
</dbReference>
<dbReference type="InterPro" id="IPR014845">
    <property type="entry name" value="GYD/TTHA1554"/>
</dbReference>
<accession>A0A1H8TU63</accession>
<dbReference type="AlphaFoldDB" id="A0A1H8TU63"/>
<proteinExistence type="predicted"/>
<dbReference type="OrthoDB" id="35699at2157"/>
<reference evidence="2" key="1">
    <citation type="submission" date="2016-10" db="EMBL/GenBank/DDBJ databases">
        <authorList>
            <person name="Varghese N."/>
            <person name="Submissions S."/>
        </authorList>
    </citation>
    <scope>NUCLEOTIDE SEQUENCE [LARGE SCALE GENOMIC DNA]</scope>
    <source>
        <strain evidence="2">CGMCC 1.10121</strain>
    </source>
</reference>
<name>A0A1H8TU63_9EURY</name>
<dbReference type="Proteomes" id="UP000199126">
    <property type="component" value="Unassembled WGS sequence"/>
</dbReference>
<gene>
    <name evidence="1" type="ORF">SAMN04487948_108122</name>
</gene>
<keyword evidence="2" id="KW-1185">Reference proteome</keyword>
<dbReference type="Pfam" id="PF08734">
    <property type="entry name" value="GYD"/>
    <property type="match status" value="1"/>
</dbReference>